<reference evidence="4" key="1">
    <citation type="submission" date="2022-02" db="EMBL/GenBank/DDBJ databases">
        <title>Characterization of Tn125 harboring carbapenem-resistant Acinetobacter bereziniae clinical isolates.</title>
        <authorList>
            <person name="Wong N.-K."/>
            <person name="Pan Q."/>
        </authorList>
    </citation>
    <scope>NUCLEOTIDE SEQUENCE</scope>
    <source>
        <strain evidence="4">GD03393</strain>
    </source>
</reference>
<dbReference type="PANTHER" id="PTHR45138:SF9">
    <property type="entry name" value="DIGUANYLATE CYCLASE DGCM-RELATED"/>
    <property type="match status" value="1"/>
</dbReference>
<comment type="catalytic activity">
    <reaction evidence="3">
        <text>2 GTP = 3',3'-c-di-GMP + 2 diphosphate</text>
        <dbReference type="Rhea" id="RHEA:24898"/>
        <dbReference type="ChEBI" id="CHEBI:33019"/>
        <dbReference type="ChEBI" id="CHEBI:37565"/>
        <dbReference type="ChEBI" id="CHEBI:58805"/>
        <dbReference type="EC" id="2.7.7.65"/>
    </reaction>
</comment>
<evidence type="ECO:0000256" key="2">
    <source>
        <dbReference type="ARBA" id="ARBA00012528"/>
    </source>
</evidence>
<dbReference type="Gene3D" id="3.30.70.270">
    <property type="match status" value="1"/>
</dbReference>
<dbReference type="GO" id="GO:0052621">
    <property type="term" value="F:diguanylate cyclase activity"/>
    <property type="evidence" value="ECO:0007669"/>
    <property type="project" value="UniProtKB-EC"/>
</dbReference>
<dbReference type="RefSeq" id="WP_151781120.1">
    <property type="nucleotide sequence ID" value="NZ_BKNL01000029.1"/>
</dbReference>
<protein>
    <recommendedName>
        <fullName evidence="2">diguanylate cyclase</fullName>
        <ecNumber evidence="2">2.7.7.65</ecNumber>
    </recommendedName>
</protein>
<dbReference type="SUPFAM" id="SSF55073">
    <property type="entry name" value="Nucleotide cyclase"/>
    <property type="match status" value="1"/>
</dbReference>
<dbReference type="EMBL" id="CP092085">
    <property type="protein sequence ID" value="UUN97679.1"/>
    <property type="molecule type" value="Genomic_DNA"/>
</dbReference>
<evidence type="ECO:0000313" key="4">
    <source>
        <dbReference type="EMBL" id="UUN97679.1"/>
    </source>
</evidence>
<dbReference type="AlphaFoldDB" id="A0A8I1DHA3"/>
<dbReference type="PANTHER" id="PTHR45138">
    <property type="entry name" value="REGULATORY COMPONENTS OF SENSORY TRANSDUCTION SYSTEM"/>
    <property type="match status" value="1"/>
</dbReference>
<evidence type="ECO:0000256" key="3">
    <source>
        <dbReference type="ARBA" id="ARBA00034247"/>
    </source>
</evidence>
<dbReference type="NCBIfam" id="TIGR00254">
    <property type="entry name" value="GGDEF"/>
    <property type="match status" value="1"/>
</dbReference>
<dbReference type="InterPro" id="IPR043128">
    <property type="entry name" value="Rev_trsase/Diguanyl_cyclase"/>
</dbReference>
<dbReference type="SMART" id="SM00267">
    <property type="entry name" value="GGDEF"/>
    <property type="match status" value="1"/>
</dbReference>
<evidence type="ECO:0000313" key="5">
    <source>
        <dbReference type="Proteomes" id="UP000644140"/>
    </source>
</evidence>
<name>A0A8I1DHA3_ACIBZ</name>
<dbReference type="EC" id="2.7.7.65" evidence="2"/>
<dbReference type="Pfam" id="PF00990">
    <property type="entry name" value="GGDEF"/>
    <property type="match status" value="1"/>
</dbReference>
<organism evidence="4 5">
    <name type="scientific">Acinetobacter bereziniae</name>
    <name type="common">Acinetobacter genomosp. 10</name>
    <dbReference type="NCBI Taxonomy" id="106648"/>
    <lineage>
        <taxon>Bacteria</taxon>
        <taxon>Pseudomonadati</taxon>
        <taxon>Pseudomonadota</taxon>
        <taxon>Gammaproteobacteria</taxon>
        <taxon>Moraxellales</taxon>
        <taxon>Moraxellaceae</taxon>
        <taxon>Acinetobacter</taxon>
    </lineage>
</organism>
<dbReference type="FunFam" id="3.30.70.270:FF:000001">
    <property type="entry name" value="Diguanylate cyclase domain protein"/>
    <property type="match status" value="1"/>
</dbReference>
<dbReference type="CDD" id="cd01949">
    <property type="entry name" value="GGDEF"/>
    <property type="match status" value="1"/>
</dbReference>
<proteinExistence type="predicted"/>
<comment type="cofactor">
    <cofactor evidence="1">
        <name>Mg(2+)</name>
        <dbReference type="ChEBI" id="CHEBI:18420"/>
    </cofactor>
</comment>
<gene>
    <name evidence="4" type="ORF">I9054_020535</name>
</gene>
<dbReference type="InterPro" id="IPR050469">
    <property type="entry name" value="Diguanylate_Cyclase"/>
</dbReference>
<sequence>MVQELRSEQISTRLLILMSVIILSVLLIAVPQIISNYQEYVRSKRILVDIQTLQIFAETSNKISRERAPTNKAMSSSTQDLSENMKALQDYRKGVDRQIDLTVESLRQTGFNALADQMDVQLRHDLAVARGQVDAYLALPAKERTSVQMDQAIQGMFAAWDSCRAMLQRLINDSKKINSDVTDYASIVLILADLRDQSGRVASNIMAPLSFSEPIPEYNKARSLQTQEQVKYLWRLMDTMQMENLKTPAYLHLYAQVKSQFIDQGLPTVNRLIEESSHQQAYFLTANQLTDVLVGKFNSVIDLQKYLLETHALSAQAQMESEQRQFLITLFISLLSLAVAIFTMLYTRKKLFEPLIYARNMILELSQVQERDYMGAVSTAPSKEVHTLKDAIDKLKEMLKQRDAFEFQLQNSANTDILTGVSNRLALEDYLKNIATQTERFEKLTLIMVDIDNFKYVNDQFGHILGDSVIVEIAQCLKANIAQSNLIVRFGGDEFLILIDQVEWDWALQIAESILADVSQLKFNHAPSTDHLNVSVSIGVATGAKNWEDLFAQADASLFKAKAQGRNKVVG</sequence>
<accession>A0A8I1DHA3</accession>
<dbReference type="Proteomes" id="UP000644140">
    <property type="component" value="Chromosome"/>
</dbReference>
<dbReference type="InterPro" id="IPR000160">
    <property type="entry name" value="GGDEF_dom"/>
</dbReference>
<dbReference type="PROSITE" id="PS50887">
    <property type="entry name" value="GGDEF"/>
    <property type="match status" value="1"/>
</dbReference>
<evidence type="ECO:0000256" key="1">
    <source>
        <dbReference type="ARBA" id="ARBA00001946"/>
    </source>
</evidence>
<dbReference type="InterPro" id="IPR029787">
    <property type="entry name" value="Nucleotide_cyclase"/>
</dbReference>